<organism evidence="1 2">
    <name type="scientific">Carpinus fangiana</name>
    <dbReference type="NCBI Taxonomy" id="176857"/>
    <lineage>
        <taxon>Eukaryota</taxon>
        <taxon>Viridiplantae</taxon>
        <taxon>Streptophyta</taxon>
        <taxon>Embryophyta</taxon>
        <taxon>Tracheophyta</taxon>
        <taxon>Spermatophyta</taxon>
        <taxon>Magnoliopsida</taxon>
        <taxon>eudicotyledons</taxon>
        <taxon>Gunneridae</taxon>
        <taxon>Pentapetalae</taxon>
        <taxon>rosids</taxon>
        <taxon>fabids</taxon>
        <taxon>Fagales</taxon>
        <taxon>Betulaceae</taxon>
        <taxon>Carpinus</taxon>
    </lineage>
</organism>
<evidence type="ECO:0000313" key="2">
    <source>
        <dbReference type="Proteomes" id="UP000327013"/>
    </source>
</evidence>
<dbReference type="AlphaFoldDB" id="A0A5N6RU65"/>
<proteinExistence type="predicted"/>
<dbReference type="Proteomes" id="UP000327013">
    <property type="component" value="Chromosome 8"/>
</dbReference>
<sequence length="111" mass="12276">MHQRSLAHMGWRNIPFTVFSHLALGEGSSTSVCNFPSIGGVHKLFEVGILEVLAEAGLLLLDLTAANCRWCTGRCDCTHTRAQLCGVACYCHCYMCFSKEQQQQSAEYCNV</sequence>
<protein>
    <submittedName>
        <fullName evidence="1">Uncharacterized protein</fullName>
    </submittedName>
</protein>
<accession>A0A5N6RU65</accession>
<name>A0A5N6RU65_9ROSI</name>
<evidence type="ECO:0000313" key="1">
    <source>
        <dbReference type="EMBL" id="KAE8124891.1"/>
    </source>
</evidence>
<dbReference type="EMBL" id="CM017328">
    <property type="protein sequence ID" value="KAE8124891.1"/>
    <property type="molecule type" value="Genomic_DNA"/>
</dbReference>
<reference evidence="1 2" key="1">
    <citation type="submission" date="2019-06" db="EMBL/GenBank/DDBJ databases">
        <title>A chromosomal-level reference genome of Carpinus fangiana (Coryloideae, Betulaceae).</title>
        <authorList>
            <person name="Yang X."/>
            <person name="Wang Z."/>
            <person name="Zhang L."/>
            <person name="Hao G."/>
            <person name="Liu J."/>
            <person name="Yang Y."/>
        </authorList>
    </citation>
    <scope>NUCLEOTIDE SEQUENCE [LARGE SCALE GENOMIC DNA]</scope>
    <source>
        <strain evidence="1">Cfa_2016G</strain>
        <tissue evidence="1">Leaf</tissue>
    </source>
</reference>
<gene>
    <name evidence="1" type="ORF">FH972_019736</name>
</gene>
<keyword evidence="2" id="KW-1185">Reference proteome</keyword>